<dbReference type="SUPFAM" id="SSF52540">
    <property type="entry name" value="P-loop containing nucleoside triphosphate hydrolases"/>
    <property type="match status" value="1"/>
</dbReference>
<evidence type="ECO:0000313" key="9">
    <source>
        <dbReference type="Proteomes" id="UP001198163"/>
    </source>
</evidence>
<evidence type="ECO:0000256" key="2">
    <source>
        <dbReference type="ARBA" id="ARBA00012118"/>
    </source>
</evidence>
<dbReference type="InterPro" id="IPR001267">
    <property type="entry name" value="Thymidine_kinase"/>
</dbReference>
<keyword evidence="9" id="KW-1185">Reference proteome</keyword>
<dbReference type="AlphaFoldDB" id="A0AAE3EH69"/>
<name>A0AAE3EH69_9SPIR</name>
<evidence type="ECO:0000256" key="4">
    <source>
        <dbReference type="ARBA" id="ARBA00022679"/>
    </source>
</evidence>
<protein>
    <recommendedName>
        <fullName evidence="2">thymidine kinase</fullName>
        <ecNumber evidence="2">2.7.1.21</ecNumber>
    </recommendedName>
</protein>
<dbReference type="Pfam" id="PF00265">
    <property type="entry name" value="TK"/>
    <property type="match status" value="1"/>
</dbReference>
<keyword evidence="6 8" id="KW-0418">Kinase</keyword>
<dbReference type="Gene3D" id="3.40.50.300">
    <property type="entry name" value="P-loop containing nucleotide triphosphate hydrolases"/>
    <property type="match status" value="1"/>
</dbReference>
<evidence type="ECO:0000256" key="1">
    <source>
        <dbReference type="ARBA" id="ARBA00007587"/>
    </source>
</evidence>
<comment type="similarity">
    <text evidence="1">Belongs to the thymidine kinase family.</text>
</comment>
<gene>
    <name evidence="8" type="ORF">K7J14_09510</name>
</gene>
<dbReference type="Gene3D" id="3.30.60.20">
    <property type="match status" value="1"/>
</dbReference>
<keyword evidence="7" id="KW-0067">ATP-binding</keyword>
<organism evidence="8 9">
    <name type="scientific">Teretinema zuelzerae</name>
    <dbReference type="NCBI Taxonomy" id="156"/>
    <lineage>
        <taxon>Bacteria</taxon>
        <taxon>Pseudomonadati</taxon>
        <taxon>Spirochaetota</taxon>
        <taxon>Spirochaetia</taxon>
        <taxon>Spirochaetales</taxon>
        <taxon>Treponemataceae</taxon>
        <taxon>Teretinema</taxon>
    </lineage>
</organism>
<dbReference type="GO" id="GO:0071897">
    <property type="term" value="P:DNA biosynthetic process"/>
    <property type="evidence" value="ECO:0007669"/>
    <property type="project" value="UniProtKB-KW"/>
</dbReference>
<evidence type="ECO:0000256" key="6">
    <source>
        <dbReference type="ARBA" id="ARBA00022777"/>
    </source>
</evidence>
<keyword evidence="3" id="KW-0237">DNA synthesis</keyword>
<accession>A0AAE3EH69</accession>
<keyword evidence="4" id="KW-0808">Transferase</keyword>
<dbReference type="GO" id="GO:0005524">
    <property type="term" value="F:ATP binding"/>
    <property type="evidence" value="ECO:0007669"/>
    <property type="project" value="UniProtKB-KW"/>
</dbReference>
<dbReference type="InterPro" id="IPR027417">
    <property type="entry name" value="P-loop_NTPase"/>
</dbReference>
<comment type="caution">
    <text evidence="8">The sequence shown here is derived from an EMBL/GenBank/DDBJ whole genome shotgun (WGS) entry which is preliminary data.</text>
</comment>
<dbReference type="EC" id="2.7.1.21" evidence="2"/>
<dbReference type="GO" id="GO:0004797">
    <property type="term" value="F:thymidine kinase activity"/>
    <property type="evidence" value="ECO:0007669"/>
    <property type="project" value="UniProtKB-EC"/>
</dbReference>
<proteinExistence type="inferred from homology"/>
<evidence type="ECO:0000256" key="5">
    <source>
        <dbReference type="ARBA" id="ARBA00022741"/>
    </source>
</evidence>
<sequence>MDTHTGLYKSLGFPSVTVHEANSHFDFVEPSRTILVIGPMGSGKTEYAARLWRDAAVARRKGLAIAWLTSGGGNQKELFEPESGIGYADRRNTFFVRYSLDKERFADYPEDALAYRGGYERCGKNIATISNSFDLEQTIHAHPEVGTWIIDEAAFYDERLAYLVKRESEQRGLVFVMPTLLLNFRGEMFNETARLLMETSTDIYPLSAYCEHPECLESAYNTYRYYLVDGVECPALFFDPLIIVGGDREKTDPREPNYCTRCDQHHYLPGKQYTYFTLKPLGERASIGDLSRLEAELRAIKYEPEKSELHKSFRQQYLEGPKPSREHLNALNVPCIAERAVVYLFAEQNLLSADQTRLLAERLDLDREYLSRRLSDNHRPIEL</sequence>
<reference evidence="8" key="1">
    <citation type="submission" date="2021-08" db="EMBL/GenBank/DDBJ databases">
        <title>Comparative analyses of Brucepasteria parasyntrophica and Teretinema zuelzerae.</title>
        <authorList>
            <person name="Song Y."/>
            <person name="Brune A."/>
        </authorList>
    </citation>
    <scope>NUCLEOTIDE SEQUENCE</scope>
    <source>
        <strain evidence="8">DSM 1903</strain>
    </source>
</reference>
<keyword evidence="5" id="KW-0547">Nucleotide-binding</keyword>
<dbReference type="Proteomes" id="UP001198163">
    <property type="component" value="Unassembled WGS sequence"/>
</dbReference>
<dbReference type="EMBL" id="JAINWA010000003">
    <property type="protein sequence ID" value="MCD1654935.1"/>
    <property type="molecule type" value="Genomic_DNA"/>
</dbReference>
<evidence type="ECO:0000313" key="8">
    <source>
        <dbReference type="EMBL" id="MCD1654935.1"/>
    </source>
</evidence>
<evidence type="ECO:0000256" key="7">
    <source>
        <dbReference type="ARBA" id="ARBA00022840"/>
    </source>
</evidence>
<evidence type="ECO:0000256" key="3">
    <source>
        <dbReference type="ARBA" id="ARBA00022634"/>
    </source>
</evidence>
<dbReference type="RefSeq" id="WP_230755612.1">
    <property type="nucleotide sequence ID" value="NZ_JAINWA010000003.1"/>
</dbReference>